<reference evidence="8 9" key="1">
    <citation type="journal article" date="2016" name="Nat. Commun.">
        <title>Thousands of microbial genomes shed light on interconnected biogeochemical processes in an aquifer system.</title>
        <authorList>
            <person name="Anantharaman K."/>
            <person name="Brown C.T."/>
            <person name="Hug L.A."/>
            <person name="Sharon I."/>
            <person name="Castelle C.J."/>
            <person name="Probst A.J."/>
            <person name="Thomas B.C."/>
            <person name="Singh A."/>
            <person name="Wilkins M.J."/>
            <person name="Karaoz U."/>
            <person name="Brodie E.L."/>
            <person name="Williams K.H."/>
            <person name="Hubbard S.S."/>
            <person name="Banfield J.F."/>
        </authorList>
    </citation>
    <scope>NUCLEOTIDE SEQUENCE [LARGE SCALE GENOMIC DNA]</scope>
</reference>
<accession>A0A1F6CIN6</accession>
<dbReference type="PANTHER" id="PTHR43856:SF1">
    <property type="entry name" value="MITOCHONDRIAL CARDIOLIPIN HYDROLASE"/>
    <property type="match status" value="1"/>
</dbReference>
<feature type="domain" description="PLD phosphodiesterase" evidence="7">
    <location>
        <begin position="139"/>
        <end position="165"/>
    </location>
</feature>
<dbReference type="InterPro" id="IPR025202">
    <property type="entry name" value="PLD-like_dom"/>
</dbReference>
<evidence type="ECO:0000256" key="1">
    <source>
        <dbReference type="ARBA" id="ARBA00000798"/>
    </source>
</evidence>
<dbReference type="Gene3D" id="3.30.870.10">
    <property type="entry name" value="Endonuclease Chain A"/>
    <property type="match status" value="1"/>
</dbReference>
<dbReference type="Pfam" id="PF13091">
    <property type="entry name" value="PLDc_2"/>
    <property type="match status" value="1"/>
</dbReference>
<dbReference type="PANTHER" id="PTHR43856">
    <property type="entry name" value="CARDIOLIPIN HYDROLASE"/>
    <property type="match status" value="1"/>
</dbReference>
<keyword evidence="5" id="KW-0442">Lipid degradation</keyword>
<evidence type="ECO:0000256" key="2">
    <source>
        <dbReference type="ARBA" id="ARBA00008664"/>
    </source>
</evidence>
<proteinExistence type="inferred from homology"/>
<comment type="similarity">
    <text evidence="2">Belongs to the phospholipase D family.</text>
</comment>
<name>A0A1F6CIN6_9BACT</name>
<dbReference type="GO" id="GO:0016891">
    <property type="term" value="F:RNA endonuclease activity producing 5'-phosphomonoesters, hydrolytic mechanism"/>
    <property type="evidence" value="ECO:0007669"/>
    <property type="project" value="TreeGrafter"/>
</dbReference>
<dbReference type="STRING" id="1798481.A2678_00465"/>
<dbReference type="PROSITE" id="PS50035">
    <property type="entry name" value="PLD"/>
    <property type="match status" value="1"/>
</dbReference>
<dbReference type="GO" id="GO:0006793">
    <property type="term" value="P:phosphorus metabolic process"/>
    <property type="evidence" value="ECO:0007669"/>
    <property type="project" value="UniProtKB-ARBA"/>
</dbReference>
<dbReference type="EMBL" id="MFKU01000007">
    <property type="protein sequence ID" value="OGG48840.1"/>
    <property type="molecule type" value="Genomic_DNA"/>
</dbReference>
<dbReference type="GO" id="GO:0004630">
    <property type="term" value="F:phospholipase D activity"/>
    <property type="evidence" value="ECO:0007669"/>
    <property type="project" value="UniProtKB-EC"/>
</dbReference>
<dbReference type="InterPro" id="IPR001736">
    <property type="entry name" value="PLipase_D/transphosphatidylase"/>
</dbReference>
<evidence type="ECO:0000313" key="9">
    <source>
        <dbReference type="Proteomes" id="UP000178815"/>
    </source>
</evidence>
<evidence type="ECO:0000256" key="3">
    <source>
        <dbReference type="ARBA" id="ARBA00012027"/>
    </source>
</evidence>
<evidence type="ECO:0000313" key="8">
    <source>
        <dbReference type="EMBL" id="OGG48840.1"/>
    </source>
</evidence>
<evidence type="ECO:0000256" key="4">
    <source>
        <dbReference type="ARBA" id="ARBA00022801"/>
    </source>
</evidence>
<dbReference type="InterPro" id="IPR051406">
    <property type="entry name" value="PLD_domain"/>
</dbReference>
<gene>
    <name evidence="8" type="ORF">A2678_00465</name>
</gene>
<sequence>MKSRPTRALGALALIIVAGITGYSAGSSGSASASAPSIPAITVTAPPASSIRVIYSLDKKQNDREIIALIDDAKTYVYFAIYTFTLPNIADALVDAKKRGVDVRGIVDSEQSSNSYGAPITAKLLAAGIPLVTEKHASGNGIMHIKALVTDSAYAIGSYNWTKSASTINDEILEIGTDETLRQTYENILKKLLDAYAGNNAAAGAAAPISIGTIDYTEASNYIGKYASVRGTLVKTYTSKTNTVFLDFCSNYKACPFAAVIFADDVKKFDALQSYEGRTITLTGKISSYDGRAEIILSDPSQISE</sequence>
<evidence type="ECO:0000256" key="6">
    <source>
        <dbReference type="ARBA" id="ARBA00023098"/>
    </source>
</evidence>
<dbReference type="GO" id="GO:0016042">
    <property type="term" value="P:lipid catabolic process"/>
    <property type="evidence" value="ECO:0007669"/>
    <property type="project" value="UniProtKB-KW"/>
</dbReference>
<dbReference type="SUPFAM" id="SSF56024">
    <property type="entry name" value="Phospholipase D/nuclease"/>
    <property type="match status" value="1"/>
</dbReference>
<keyword evidence="6" id="KW-0443">Lipid metabolism</keyword>
<evidence type="ECO:0000256" key="5">
    <source>
        <dbReference type="ARBA" id="ARBA00022963"/>
    </source>
</evidence>
<organism evidence="8 9">
    <name type="scientific">Candidatus Kaiserbacteria bacterium RIFCSPHIGHO2_01_FULL_53_31</name>
    <dbReference type="NCBI Taxonomy" id="1798481"/>
    <lineage>
        <taxon>Bacteria</taxon>
        <taxon>Candidatus Kaiseribacteriota</taxon>
    </lineage>
</organism>
<comment type="catalytic activity">
    <reaction evidence="1">
        <text>a 1,2-diacyl-sn-glycero-3-phosphocholine + H2O = a 1,2-diacyl-sn-glycero-3-phosphate + choline + H(+)</text>
        <dbReference type="Rhea" id="RHEA:14445"/>
        <dbReference type="ChEBI" id="CHEBI:15354"/>
        <dbReference type="ChEBI" id="CHEBI:15377"/>
        <dbReference type="ChEBI" id="CHEBI:15378"/>
        <dbReference type="ChEBI" id="CHEBI:57643"/>
        <dbReference type="ChEBI" id="CHEBI:58608"/>
        <dbReference type="EC" id="3.1.4.4"/>
    </reaction>
</comment>
<dbReference type="Proteomes" id="UP000178815">
    <property type="component" value="Unassembled WGS sequence"/>
</dbReference>
<evidence type="ECO:0000259" key="7">
    <source>
        <dbReference type="PROSITE" id="PS50035"/>
    </source>
</evidence>
<dbReference type="AlphaFoldDB" id="A0A1F6CIN6"/>
<protein>
    <recommendedName>
        <fullName evidence="3">phospholipase D</fullName>
        <ecNumber evidence="3">3.1.4.4</ecNumber>
    </recommendedName>
</protein>
<dbReference type="EC" id="3.1.4.4" evidence="3"/>
<keyword evidence="4" id="KW-0378">Hydrolase</keyword>
<comment type="caution">
    <text evidence="8">The sequence shown here is derived from an EMBL/GenBank/DDBJ whole genome shotgun (WGS) entry which is preliminary data.</text>
</comment>